<dbReference type="PANTHER" id="PTHR30346:SF29">
    <property type="entry name" value="LYSR SUBSTRATE-BINDING"/>
    <property type="match status" value="1"/>
</dbReference>
<dbReference type="GO" id="GO:0003677">
    <property type="term" value="F:DNA binding"/>
    <property type="evidence" value="ECO:0007669"/>
    <property type="project" value="UniProtKB-KW"/>
</dbReference>
<dbReference type="OrthoDB" id="4131546at2"/>
<evidence type="ECO:0000313" key="7">
    <source>
        <dbReference type="Proteomes" id="UP000318297"/>
    </source>
</evidence>
<dbReference type="EMBL" id="VIVQ01000001">
    <property type="protein sequence ID" value="TWE11465.1"/>
    <property type="molecule type" value="Genomic_DNA"/>
</dbReference>
<dbReference type="AlphaFoldDB" id="A0A561E766"/>
<dbReference type="PROSITE" id="PS50931">
    <property type="entry name" value="HTH_LYSR"/>
    <property type="match status" value="1"/>
</dbReference>
<comment type="similarity">
    <text evidence="1">Belongs to the LysR transcriptional regulatory family.</text>
</comment>
<keyword evidence="4" id="KW-0804">Transcription</keyword>
<evidence type="ECO:0000256" key="2">
    <source>
        <dbReference type="ARBA" id="ARBA00023015"/>
    </source>
</evidence>
<dbReference type="Proteomes" id="UP000318297">
    <property type="component" value="Unassembled WGS sequence"/>
</dbReference>
<evidence type="ECO:0000313" key="6">
    <source>
        <dbReference type="EMBL" id="TWE11465.1"/>
    </source>
</evidence>
<dbReference type="GO" id="GO:0003700">
    <property type="term" value="F:DNA-binding transcription factor activity"/>
    <property type="evidence" value="ECO:0007669"/>
    <property type="project" value="InterPro"/>
</dbReference>
<dbReference type="Pfam" id="PF03466">
    <property type="entry name" value="LysR_substrate"/>
    <property type="match status" value="1"/>
</dbReference>
<evidence type="ECO:0000256" key="1">
    <source>
        <dbReference type="ARBA" id="ARBA00009437"/>
    </source>
</evidence>
<dbReference type="Gene3D" id="3.40.190.10">
    <property type="entry name" value="Periplasmic binding protein-like II"/>
    <property type="match status" value="2"/>
</dbReference>
<evidence type="ECO:0000256" key="4">
    <source>
        <dbReference type="ARBA" id="ARBA00023163"/>
    </source>
</evidence>
<organism evidence="6 7">
    <name type="scientific">Rudaeicoccus suwonensis</name>
    <dbReference type="NCBI Taxonomy" id="657409"/>
    <lineage>
        <taxon>Bacteria</taxon>
        <taxon>Bacillati</taxon>
        <taxon>Actinomycetota</taxon>
        <taxon>Actinomycetes</taxon>
        <taxon>Micrococcales</taxon>
        <taxon>Dermacoccaceae</taxon>
        <taxon>Rudaeicoccus</taxon>
    </lineage>
</organism>
<comment type="caution">
    <text evidence="6">The sequence shown here is derived from an EMBL/GenBank/DDBJ whole genome shotgun (WGS) entry which is preliminary data.</text>
</comment>
<keyword evidence="2" id="KW-0805">Transcription regulation</keyword>
<name>A0A561E766_9MICO</name>
<dbReference type="PANTHER" id="PTHR30346">
    <property type="entry name" value="TRANSCRIPTIONAL DUAL REGULATOR HCAR-RELATED"/>
    <property type="match status" value="1"/>
</dbReference>
<keyword evidence="3 6" id="KW-0238">DNA-binding</keyword>
<gene>
    <name evidence="6" type="ORF">BKA23_0233</name>
</gene>
<dbReference type="InterPro" id="IPR036390">
    <property type="entry name" value="WH_DNA-bd_sf"/>
</dbReference>
<dbReference type="InterPro" id="IPR036388">
    <property type="entry name" value="WH-like_DNA-bd_sf"/>
</dbReference>
<dbReference type="InterPro" id="IPR005119">
    <property type="entry name" value="LysR_subst-bd"/>
</dbReference>
<keyword evidence="7" id="KW-1185">Reference proteome</keyword>
<protein>
    <submittedName>
        <fullName evidence="6">DNA-binding transcriptional LysR family regulator</fullName>
    </submittedName>
</protein>
<proteinExistence type="inferred from homology"/>
<dbReference type="SUPFAM" id="SSF46785">
    <property type="entry name" value="Winged helix' DNA-binding domain"/>
    <property type="match status" value="1"/>
</dbReference>
<accession>A0A561E766</accession>
<sequence length="313" mass="33571">MLDVHRLRVFRSVVASGSVQAAATHLGYTPSAVSQHITQLQRETGLTLFEKVGRGIAPTAAGRLLASESDQAIDALARLDGRVRDLRDGRTTSLSISCFASAGEEWVPIVARQLLAEFPELHLAIDLNEIAPQVGHPNVDVEIITEDPAESPHAPKGYTRVELTTEPYYVVMQVGHRLADHDTVSMAELADETWVDESNPAQTCGEIQRQAVRSAGITPHFAARCQDHHTAIALADAGLGVTLVPALTLGALTAGTCAKLVTDPTPRRRIALLVRDAVSTNPAAQRTVELLQEVATQSAQMSRTQVTSRSTSS</sequence>
<evidence type="ECO:0000256" key="3">
    <source>
        <dbReference type="ARBA" id="ARBA00023125"/>
    </source>
</evidence>
<dbReference type="SUPFAM" id="SSF53850">
    <property type="entry name" value="Periplasmic binding protein-like II"/>
    <property type="match status" value="1"/>
</dbReference>
<dbReference type="Pfam" id="PF00126">
    <property type="entry name" value="HTH_1"/>
    <property type="match status" value="1"/>
</dbReference>
<evidence type="ECO:0000259" key="5">
    <source>
        <dbReference type="PROSITE" id="PS50931"/>
    </source>
</evidence>
<dbReference type="RefSeq" id="WP_145224757.1">
    <property type="nucleotide sequence ID" value="NZ_VIVQ01000001.1"/>
</dbReference>
<dbReference type="GO" id="GO:0032993">
    <property type="term" value="C:protein-DNA complex"/>
    <property type="evidence" value="ECO:0007669"/>
    <property type="project" value="TreeGrafter"/>
</dbReference>
<dbReference type="Gene3D" id="1.10.10.10">
    <property type="entry name" value="Winged helix-like DNA-binding domain superfamily/Winged helix DNA-binding domain"/>
    <property type="match status" value="1"/>
</dbReference>
<dbReference type="InterPro" id="IPR000847">
    <property type="entry name" value="LysR_HTH_N"/>
</dbReference>
<reference evidence="6 7" key="1">
    <citation type="submission" date="2019-06" db="EMBL/GenBank/DDBJ databases">
        <title>Sequencing the genomes of 1000 actinobacteria strains.</title>
        <authorList>
            <person name="Klenk H.-P."/>
        </authorList>
    </citation>
    <scope>NUCLEOTIDE SEQUENCE [LARGE SCALE GENOMIC DNA]</scope>
    <source>
        <strain evidence="6 7">DSM 19560</strain>
    </source>
</reference>
<feature type="domain" description="HTH lysR-type" evidence="5">
    <location>
        <begin position="2"/>
        <end position="59"/>
    </location>
</feature>